<evidence type="ECO:0000256" key="1">
    <source>
        <dbReference type="ARBA" id="ARBA00022729"/>
    </source>
</evidence>
<dbReference type="SMART" id="SM00409">
    <property type="entry name" value="IG"/>
    <property type="match status" value="2"/>
</dbReference>
<dbReference type="PROSITE" id="PS50835">
    <property type="entry name" value="IG_LIKE"/>
    <property type="match status" value="2"/>
</dbReference>
<dbReference type="GO" id="GO:0005886">
    <property type="term" value="C:plasma membrane"/>
    <property type="evidence" value="ECO:0007669"/>
    <property type="project" value="TreeGrafter"/>
</dbReference>
<dbReference type="GO" id="GO:0007166">
    <property type="term" value="P:cell surface receptor signaling pathway"/>
    <property type="evidence" value="ECO:0007669"/>
    <property type="project" value="TreeGrafter"/>
</dbReference>
<dbReference type="Gene3D" id="2.60.40.10">
    <property type="entry name" value="Immunoglobulins"/>
    <property type="match status" value="2"/>
</dbReference>
<dbReference type="SMART" id="SM00406">
    <property type="entry name" value="IGv"/>
    <property type="match status" value="2"/>
</dbReference>
<feature type="chain" id="PRO_5001832774" description="Ig-like domain-containing protein" evidence="3">
    <location>
        <begin position="25"/>
        <end position="249"/>
    </location>
</feature>
<dbReference type="InterPro" id="IPR013783">
    <property type="entry name" value="Ig-like_fold"/>
</dbReference>
<dbReference type="InterPro" id="IPR013106">
    <property type="entry name" value="Ig_V-set"/>
</dbReference>
<protein>
    <recommendedName>
        <fullName evidence="4">Ig-like domain-containing protein</fullName>
    </recommendedName>
</protein>
<feature type="domain" description="Ig-like" evidence="4">
    <location>
        <begin position="5"/>
        <end position="134"/>
    </location>
</feature>
<dbReference type="GeneTree" id="ENSGT00730000111153"/>
<dbReference type="PANTHER" id="PTHR23268">
    <property type="entry name" value="T-CELL RECEPTOR BETA CHAIN"/>
    <property type="match status" value="1"/>
</dbReference>
<dbReference type="InterPro" id="IPR007110">
    <property type="entry name" value="Ig-like_dom"/>
</dbReference>
<evidence type="ECO:0000259" key="4">
    <source>
        <dbReference type="PROSITE" id="PS50835"/>
    </source>
</evidence>
<dbReference type="Pfam" id="PF07686">
    <property type="entry name" value="V-set"/>
    <property type="match status" value="2"/>
</dbReference>
<dbReference type="GO" id="GO:0002376">
    <property type="term" value="P:immune system process"/>
    <property type="evidence" value="ECO:0007669"/>
    <property type="project" value="UniProtKB-KW"/>
</dbReference>
<dbReference type="Ensembl" id="ENSPFOT00000004137.1">
    <property type="protein sequence ID" value="ENSPFOP00000004129.1"/>
    <property type="gene ID" value="ENSPFOG00000004288.1"/>
</dbReference>
<dbReference type="SMART" id="SM00408">
    <property type="entry name" value="IGc2"/>
    <property type="match status" value="2"/>
</dbReference>
<dbReference type="AlphaFoldDB" id="A0A087XEC6"/>
<feature type="signal peptide" evidence="3">
    <location>
        <begin position="1"/>
        <end position="24"/>
    </location>
</feature>
<dbReference type="InterPro" id="IPR050413">
    <property type="entry name" value="TCR_beta_variable"/>
</dbReference>
<reference evidence="5" key="2">
    <citation type="submission" date="2025-08" db="UniProtKB">
        <authorList>
            <consortium name="Ensembl"/>
        </authorList>
    </citation>
    <scope>IDENTIFICATION</scope>
</reference>
<evidence type="ECO:0000313" key="5">
    <source>
        <dbReference type="Ensembl" id="ENSPFOP00000004129.1"/>
    </source>
</evidence>
<keyword evidence="1 3" id="KW-0732">Signal</keyword>
<dbReference type="EMBL" id="AYCK01013016">
    <property type="status" value="NOT_ANNOTATED_CDS"/>
    <property type="molecule type" value="Genomic_DNA"/>
</dbReference>
<feature type="domain" description="Ig-like" evidence="4">
    <location>
        <begin position="162"/>
        <end position="248"/>
    </location>
</feature>
<dbReference type="InterPro" id="IPR036179">
    <property type="entry name" value="Ig-like_dom_sf"/>
</dbReference>
<dbReference type="eggNOG" id="ENOG502SQV3">
    <property type="taxonomic scope" value="Eukaryota"/>
</dbReference>
<evidence type="ECO:0000256" key="2">
    <source>
        <dbReference type="ARBA" id="ARBA00022859"/>
    </source>
</evidence>
<dbReference type="Proteomes" id="UP000028760">
    <property type="component" value="Unassembled WGS sequence"/>
</dbReference>
<dbReference type="InterPro" id="IPR003599">
    <property type="entry name" value="Ig_sub"/>
</dbReference>
<keyword evidence="6" id="KW-1185">Reference proteome</keyword>
<proteinExistence type="predicted"/>
<evidence type="ECO:0000256" key="3">
    <source>
        <dbReference type="SAM" id="SignalP"/>
    </source>
</evidence>
<name>A0A087XEC6_POEFO</name>
<reference evidence="6" key="1">
    <citation type="submission" date="2013-10" db="EMBL/GenBank/DDBJ databases">
        <authorList>
            <person name="Schartl M."/>
            <person name="Warren W."/>
        </authorList>
    </citation>
    <scope>NUCLEOTIDE SEQUENCE [LARGE SCALE GENOMIC DNA]</scope>
    <source>
        <strain evidence="6">female</strain>
    </source>
</reference>
<dbReference type="SUPFAM" id="SSF48726">
    <property type="entry name" value="Immunoglobulin"/>
    <property type="match status" value="2"/>
</dbReference>
<dbReference type="PANTHER" id="PTHR23268:SF102">
    <property type="entry name" value="IMMUNOGLOBULIN V-SET DOMAIN-CONTAINING PROTEIN"/>
    <property type="match status" value="1"/>
</dbReference>
<dbReference type="InterPro" id="IPR003598">
    <property type="entry name" value="Ig_sub2"/>
</dbReference>
<dbReference type="CDD" id="cd00099">
    <property type="entry name" value="IgV"/>
    <property type="match status" value="1"/>
</dbReference>
<organism evidence="5 6">
    <name type="scientific">Poecilia formosa</name>
    <name type="common">Amazon molly</name>
    <name type="synonym">Limia formosa</name>
    <dbReference type="NCBI Taxonomy" id="48698"/>
    <lineage>
        <taxon>Eukaryota</taxon>
        <taxon>Metazoa</taxon>
        <taxon>Chordata</taxon>
        <taxon>Craniata</taxon>
        <taxon>Vertebrata</taxon>
        <taxon>Euteleostomi</taxon>
        <taxon>Actinopterygii</taxon>
        <taxon>Neopterygii</taxon>
        <taxon>Teleostei</taxon>
        <taxon>Neoteleostei</taxon>
        <taxon>Acanthomorphata</taxon>
        <taxon>Ovalentaria</taxon>
        <taxon>Atherinomorphae</taxon>
        <taxon>Cyprinodontiformes</taxon>
        <taxon>Poeciliidae</taxon>
        <taxon>Poeciliinae</taxon>
        <taxon>Poecilia</taxon>
    </lineage>
</organism>
<keyword evidence="2" id="KW-0391">Immunity</keyword>
<sequence>MIRQPKILVSVSVFLLWTSGFVGGSHVSQTPMLWKSVGQDATMDCSQTKGADYFQMYWYRQLPGETMKLVVFTSTASKDHDFGDFSKDKFSASKTEAERGSFTVKNLKPEDKGLYFCAVSKHSDETTRERRTKTSEHFSHCSLSSDVQQDPPSILGTLQGPATITCSHSSSSFNVILWYQKPTGGSALKLVGHTLYESPTMEDEFKDHFNIKGDGSKKSELHVEKLQPEDSSTYYCAASRHSDSLHVSP</sequence>
<evidence type="ECO:0000313" key="6">
    <source>
        <dbReference type="Proteomes" id="UP000028760"/>
    </source>
</evidence>
<reference evidence="5" key="3">
    <citation type="submission" date="2025-09" db="UniProtKB">
        <authorList>
            <consortium name="Ensembl"/>
        </authorList>
    </citation>
    <scope>IDENTIFICATION</scope>
</reference>
<dbReference type="OMA" id="SEHFSHC"/>
<accession>A0A087XEC6</accession>